<evidence type="ECO:0000313" key="2">
    <source>
        <dbReference type="Proteomes" id="UP000831701"/>
    </source>
</evidence>
<dbReference type="Proteomes" id="UP000831701">
    <property type="component" value="Chromosome 7"/>
</dbReference>
<protein>
    <submittedName>
        <fullName evidence="1">Uncharacterized protein</fullName>
    </submittedName>
</protein>
<dbReference type="EMBL" id="CM041537">
    <property type="protein sequence ID" value="KAI3369309.1"/>
    <property type="molecule type" value="Genomic_DNA"/>
</dbReference>
<name>A0ACB8WP03_9TELE</name>
<organism evidence="1 2">
    <name type="scientific">Scortum barcoo</name>
    <name type="common">barcoo grunter</name>
    <dbReference type="NCBI Taxonomy" id="214431"/>
    <lineage>
        <taxon>Eukaryota</taxon>
        <taxon>Metazoa</taxon>
        <taxon>Chordata</taxon>
        <taxon>Craniata</taxon>
        <taxon>Vertebrata</taxon>
        <taxon>Euteleostomi</taxon>
        <taxon>Actinopterygii</taxon>
        <taxon>Neopterygii</taxon>
        <taxon>Teleostei</taxon>
        <taxon>Neoteleostei</taxon>
        <taxon>Acanthomorphata</taxon>
        <taxon>Eupercaria</taxon>
        <taxon>Centrarchiformes</taxon>
        <taxon>Terapontoidei</taxon>
        <taxon>Terapontidae</taxon>
        <taxon>Scortum</taxon>
    </lineage>
</organism>
<evidence type="ECO:0000313" key="1">
    <source>
        <dbReference type="EMBL" id="KAI3369309.1"/>
    </source>
</evidence>
<accession>A0ACB8WP03</accession>
<sequence length="174" mass="19490">MSPCSAPHNIVPSHLLLVRPGQTGVTMRQAAECPEAHDEAPQPMEEEELVSGCLCDGVGVYIRQNVALLLQAQLPEVRISDNGPYECHVGIYDRATREKVVLASGNVFLTVMFSFKRAQPNDIKEQNIRAFDVEIRDVNAIVMLSCKQNHKKNGRQRFIKKDLHHVPRGIKDPL</sequence>
<keyword evidence="2" id="KW-1185">Reference proteome</keyword>
<proteinExistence type="predicted"/>
<gene>
    <name evidence="1" type="ORF">L3Q82_007560</name>
</gene>
<reference evidence="1" key="1">
    <citation type="submission" date="2022-04" db="EMBL/GenBank/DDBJ databases">
        <title>Jade perch genome.</title>
        <authorList>
            <person name="Chao B."/>
        </authorList>
    </citation>
    <scope>NUCLEOTIDE SEQUENCE</scope>
    <source>
        <strain evidence="1">CB-2022</strain>
    </source>
</reference>
<comment type="caution">
    <text evidence="1">The sequence shown here is derived from an EMBL/GenBank/DDBJ whole genome shotgun (WGS) entry which is preliminary data.</text>
</comment>